<gene>
    <name evidence="12" type="primary">tnpB</name>
    <name evidence="12" type="ORF">G5C65_36330</name>
</gene>
<dbReference type="GO" id="GO:0046872">
    <property type="term" value="F:metal ion binding"/>
    <property type="evidence" value="ECO:0007669"/>
    <property type="project" value="UniProtKB-KW"/>
</dbReference>
<dbReference type="PANTHER" id="PTHR30405:SF25">
    <property type="entry name" value="RNA-GUIDED DNA ENDONUCLEASE INSQ-RELATED"/>
    <property type="match status" value="1"/>
</dbReference>
<evidence type="ECO:0000256" key="5">
    <source>
        <dbReference type="ARBA" id="ARBA00022833"/>
    </source>
</evidence>
<keyword evidence="7" id="KW-0233">DNA recombination</keyword>
<name>A0A6G4XA31_9ACTN</name>
<keyword evidence="6" id="KW-0238">DNA-binding</keyword>
<feature type="region of interest" description="Disordered" evidence="8">
    <location>
        <begin position="107"/>
        <end position="132"/>
    </location>
</feature>
<keyword evidence="13" id="KW-1185">Reference proteome</keyword>
<protein>
    <submittedName>
        <fullName evidence="12">IS200/IS605 family element transposase accessory protein TnpB</fullName>
    </submittedName>
</protein>
<dbReference type="Pfam" id="PF07282">
    <property type="entry name" value="Cas12f1-like_TNB"/>
    <property type="match status" value="1"/>
</dbReference>
<dbReference type="GO" id="GO:0006310">
    <property type="term" value="P:DNA recombination"/>
    <property type="evidence" value="ECO:0007669"/>
    <property type="project" value="UniProtKB-KW"/>
</dbReference>
<evidence type="ECO:0000256" key="2">
    <source>
        <dbReference type="ARBA" id="ARBA00011044"/>
    </source>
</evidence>
<dbReference type="PANTHER" id="PTHR30405">
    <property type="entry name" value="TRANSPOSASE"/>
    <property type="match status" value="1"/>
</dbReference>
<dbReference type="GO" id="GO:0003677">
    <property type="term" value="F:DNA binding"/>
    <property type="evidence" value="ECO:0007669"/>
    <property type="project" value="UniProtKB-KW"/>
</dbReference>
<dbReference type="Pfam" id="PF01385">
    <property type="entry name" value="OrfB_IS605"/>
    <property type="match status" value="1"/>
</dbReference>
<feature type="domain" description="Transposase putative helix-turn-helix" evidence="11">
    <location>
        <begin position="1"/>
        <end position="38"/>
    </location>
</feature>
<dbReference type="AlphaFoldDB" id="A0A6G4XA31"/>
<evidence type="ECO:0000259" key="9">
    <source>
        <dbReference type="Pfam" id="PF01385"/>
    </source>
</evidence>
<dbReference type="InterPro" id="IPR010095">
    <property type="entry name" value="Cas12f1-like_TNB"/>
</dbReference>
<dbReference type="Pfam" id="PF12323">
    <property type="entry name" value="HTH_OrfB_IS605"/>
    <property type="match status" value="1"/>
</dbReference>
<comment type="similarity">
    <text evidence="1">In the C-terminal section; belongs to the transposase 35 family.</text>
</comment>
<keyword evidence="5" id="KW-0862">Zinc</keyword>
<evidence type="ECO:0000256" key="4">
    <source>
        <dbReference type="ARBA" id="ARBA00022723"/>
    </source>
</evidence>
<feature type="domain" description="Probable transposase IS891/IS1136/IS1341" evidence="9">
    <location>
        <begin position="207"/>
        <end position="301"/>
    </location>
</feature>
<evidence type="ECO:0000256" key="8">
    <source>
        <dbReference type="SAM" id="MobiDB-lite"/>
    </source>
</evidence>
<organism evidence="12 13">
    <name type="scientific">Streptomyces boncukensis</name>
    <dbReference type="NCBI Taxonomy" id="2711219"/>
    <lineage>
        <taxon>Bacteria</taxon>
        <taxon>Bacillati</taxon>
        <taxon>Actinomycetota</taxon>
        <taxon>Actinomycetes</taxon>
        <taxon>Kitasatosporales</taxon>
        <taxon>Streptomycetaceae</taxon>
        <taxon>Streptomyces</taxon>
    </lineage>
</organism>
<evidence type="ECO:0000259" key="11">
    <source>
        <dbReference type="Pfam" id="PF12323"/>
    </source>
</evidence>
<dbReference type="Proteomes" id="UP000477722">
    <property type="component" value="Unassembled WGS sequence"/>
</dbReference>
<comment type="caution">
    <text evidence="12">The sequence shown here is derived from an EMBL/GenBank/DDBJ whole genome shotgun (WGS) entry which is preliminary data.</text>
</comment>
<dbReference type="GO" id="GO:0032196">
    <property type="term" value="P:transposition"/>
    <property type="evidence" value="ECO:0007669"/>
    <property type="project" value="UniProtKB-KW"/>
</dbReference>
<dbReference type="InterPro" id="IPR021027">
    <property type="entry name" value="Transposase_put_HTH"/>
</dbReference>
<feature type="region of interest" description="Disordered" evidence="8">
    <location>
        <begin position="235"/>
        <end position="259"/>
    </location>
</feature>
<dbReference type="EMBL" id="JAAKZZ010000851">
    <property type="protein sequence ID" value="NGO73697.1"/>
    <property type="molecule type" value="Genomic_DNA"/>
</dbReference>
<dbReference type="RefSeq" id="WP_165303314.1">
    <property type="nucleotide sequence ID" value="NZ_JAAKZZ010000851.1"/>
</dbReference>
<proteinExistence type="inferred from homology"/>
<evidence type="ECO:0000313" key="12">
    <source>
        <dbReference type="EMBL" id="NGO73697.1"/>
    </source>
</evidence>
<evidence type="ECO:0000256" key="3">
    <source>
        <dbReference type="ARBA" id="ARBA00022578"/>
    </source>
</evidence>
<dbReference type="NCBIfam" id="TIGR01766">
    <property type="entry name" value="IS200/IS605 family accessory protein TnpB-like domain"/>
    <property type="match status" value="1"/>
</dbReference>
<dbReference type="NCBIfam" id="NF040570">
    <property type="entry name" value="guided_TnpB"/>
    <property type="match status" value="1"/>
</dbReference>
<comment type="similarity">
    <text evidence="2">In the N-terminal section; belongs to the transposase 2 family.</text>
</comment>
<evidence type="ECO:0000313" key="13">
    <source>
        <dbReference type="Proteomes" id="UP000477722"/>
    </source>
</evidence>
<dbReference type="InterPro" id="IPR051399">
    <property type="entry name" value="RNA-guided_DNA_endo/Transpos"/>
</dbReference>
<evidence type="ECO:0000259" key="10">
    <source>
        <dbReference type="Pfam" id="PF07282"/>
    </source>
</evidence>
<evidence type="ECO:0000256" key="1">
    <source>
        <dbReference type="ARBA" id="ARBA00008761"/>
    </source>
</evidence>
<sequence length="412" mass="47266">MQLRYNYRAYPKPGQRIALARIFGCARVVWNDALAVQRPVKESNKRLGNPRQRLRHGPYQAVPKNQQLGKELVTEAKKTDERYWLSDCPAPVLQQILRDLDKAWTAHEDSKQGKRPGPFVQPPRMKSKKDNRQAARFTANSRFKVLPGRGVRLPKVGDLELTWTRDLPSAPSSVTVIKDASGRYFVSFVVDTDPGEEILPPLDNDQGIDLGLTHFAILADGSRVRSPRFLRRAETKLKREQRRLSRKTKGSKNREKQRLKVARAHAQVADTRRDFHHQLSTKLIRENQAITVETLSVRALARGLHSKSVHDAGWSQFLAILEYKATRYGRTFTKVERDFPSSQLCSTCGHRDGPKPLHLRTWTCQEPTCGTTHDRDWNAAKNIQYEGRRIRRARQTAQPTPEPGARDRRRSR</sequence>
<reference evidence="12 13" key="1">
    <citation type="submission" date="2020-02" db="EMBL/GenBank/DDBJ databases">
        <title>Whole-genome analyses of novel actinobacteria.</title>
        <authorList>
            <person name="Sahin N."/>
            <person name="Tatar D."/>
        </authorList>
    </citation>
    <scope>NUCLEOTIDE SEQUENCE [LARGE SCALE GENOMIC DNA]</scope>
    <source>
        <strain evidence="12 13">SB3404</strain>
    </source>
</reference>
<accession>A0A6G4XA31</accession>
<keyword evidence="3" id="KW-0815">Transposition</keyword>
<feature type="compositionally biased region" description="Basic residues" evidence="8">
    <location>
        <begin position="239"/>
        <end position="251"/>
    </location>
</feature>
<evidence type="ECO:0000256" key="6">
    <source>
        <dbReference type="ARBA" id="ARBA00023125"/>
    </source>
</evidence>
<feature type="region of interest" description="Disordered" evidence="8">
    <location>
        <begin position="391"/>
        <end position="412"/>
    </location>
</feature>
<dbReference type="InterPro" id="IPR001959">
    <property type="entry name" value="Transposase"/>
</dbReference>
<evidence type="ECO:0000256" key="7">
    <source>
        <dbReference type="ARBA" id="ARBA00023172"/>
    </source>
</evidence>
<feature type="domain" description="Cas12f1-like TNB" evidence="10">
    <location>
        <begin position="314"/>
        <end position="383"/>
    </location>
</feature>
<keyword evidence="4" id="KW-0479">Metal-binding</keyword>